<evidence type="ECO:0000313" key="2">
    <source>
        <dbReference type="Proteomes" id="UP000251314"/>
    </source>
</evidence>
<reference evidence="1 2" key="1">
    <citation type="submission" date="2018-01" db="EMBL/GenBank/DDBJ databases">
        <title>Draft genome of the strawberry crown rot pathogen Phytophthora cactorum.</title>
        <authorList>
            <person name="Armitage A.D."/>
            <person name="Lysoe E."/>
            <person name="Nellist C.F."/>
            <person name="Harrison R.J."/>
            <person name="Brurberg M.B."/>
        </authorList>
    </citation>
    <scope>NUCLEOTIDE SEQUENCE [LARGE SCALE GENOMIC DNA]</scope>
    <source>
        <strain evidence="1 2">10300</strain>
    </source>
</reference>
<keyword evidence="2" id="KW-1185">Reference proteome</keyword>
<feature type="non-terminal residue" evidence="1">
    <location>
        <position position="55"/>
    </location>
</feature>
<dbReference type="STRING" id="29920.A0A329R707"/>
<dbReference type="Proteomes" id="UP000251314">
    <property type="component" value="Unassembled WGS sequence"/>
</dbReference>
<gene>
    <name evidence="1" type="ORF">PC110_g23842</name>
</gene>
<evidence type="ECO:0000313" key="1">
    <source>
        <dbReference type="EMBL" id="RAW19716.1"/>
    </source>
</evidence>
<name>A0A329R707_9STRA</name>
<dbReference type="AlphaFoldDB" id="A0A329R707"/>
<sequence length="55" mass="6263">MYLRSDPRNETLPLTRGLRSRQTQPVVGLSRRLLSSTARRFIRYGVACLLFLAVG</sequence>
<accession>A0A329R707</accession>
<proteinExistence type="predicted"/>
<protein>
    <submittedName>
        <fullName evidence="1">Uncharacterized protein</fullName>
    </submittedName>
</protein>
<organism evidence="1 2">
    <name type="scientific">Phytophthora cactorum</name>
    <dbReference type="NCBI Taxonomy" id="29920"/>
    <lineage>
        <taxon>Eukaryota</taxon>
        <taxon>Sar</taxon>
        <taxon>Stramenopiles</taxon>
        <taxon>Oomycota</taxon>
        <taxon>Peronosporomycetes</taxon>
        <taxon>Peronosporales</taxon>
        <taxon>Peronosporaceae</taxon>
        <taxon>Phytophthora</taxon>
    </lineage>
</organism>
<comment type="caution">
    <text evidence="1">The sequence shown here is derived from an EMBL/GenBank/DDBJ whole genome shotgun (WGS) entry which is preliminary data.</text>
</comment>
<dbReference type="EMBL" id="MJFZ01004458">
    <property type="protein sequence ID" value="RAW19716.1"/>
    <property type="molecule type" value="Genomic_DNA"/>
</dbReference>
<dbReference type="VEuPathDB" id="FungiDB:PC110_g23842"/>